<keyword evidence="3" id="KW-1185">Reference proteome</keyword>
<keyword evidence="1" id="KW-0732">Signal</keyword>
<reference evidence="2" key="1">
    <citation type="submission" date="2021-01" db="EMBL/GenBank/DDBJ databases">
        <title>Adiantum capillus-veneris genome.</title>
        <authorList>
            <person name="Fang Y."/>
            <person name="Liao Q."/>
        </authorList>
    </citation>
    <scope>NUCLEOTIDE SEQUENCE</scope>
    <source>
        <strain evidence="2">H3</strain>
        <tissue evidence="2">Leaf</tissue>
    </source>
</reference>
<feature type="signal peptide" evidence="1">
    <location>
        <begin position="1"/>
        <end position="20"/>
    </location>
</feature>
<organism evidence="2 3">
    <name type="scientific">Adiantum capillus-veneris</name>
    <name type="common">Maidenhair fern</name>
    <dbReference type="NCBI Taxonomy" id="13818"/>
    <lineage>
        <taxon>Eukaryota</taxon>
        <taxon>Viridiplantae</taxon>
        <taxon>Streptophyta</taxon>
        <taxon>Embryophyta</taxon>
        <taxon>Tracheophyta</taxon>
        <taxon>Polypodiopsida</taxon>
        <taxon>Polypodiidae</taxon>
        <taxon>Polypodiales</taxon>
        <taxon>Pteridineae</taxon>
        <taxon>Pteridaceae</taxon>
        <taxon>Vittarioideae</taxon>
        <taxon>Adiantum</taxon>
    </lineage>
</organism>
<comment type="caution">
    <text evidence="2">The sequence shown here is derived from an EMBL/GenBank/DDBJ whole genome shotgun (WGS) entry which is preliminary data.</text>
</comment>
<evidence type="ECO:0000313" key="3">
    <source>
        <dbReference type="Proteomes" id="UP000886520"/>
    </source>
</evidence>
<sequence length="137" mass="15004">MGSHLQGFLISYCSAALMVALPPFALHCSPRSSWHLQLPNLKPQARLLATDVLAIYSWAETLYKRRSGPSLSPEPTHGPPFPHLYSARTHQLLLAMAALFAWPFLSTAAPVARYGHPVSSHSAISFPPLFLHPGPFP</sequence>
<protein>
    <submittedName>
        <fullName evidence="2">Uncharacterized protein</fullName>
    </submittedName>
</protein>
<dbReference type="AlphaFoldDB" id="A0A9D4ZNA0"/>
<dbReference type="Proteomes" id="UP000886520">
    <property type="component" value="Chromosome 6"/>
</dbReference>
<dbReference type="EMBL" id="JABFUD020000006">
    <property type="protein sequence ID" value="KAI5079030.1"/>
    <property type="molecule type" value="Genomic_DNA"/>
</dbReference>
<evidence type="ECO:0000313" key="2">
    <source>
        <dbReference type="EMBL" id="KAI5079030.1"/>
    </source>
</evidence>
<proteinExistence type="predicted"/>
<evidence type="ECO:0000256" key="1">
    <source>
        <dbReference type="SAM" id="SignalP"/>
    </source>
</evidence>
<gene>
    <name evidence="2" type="ORF">GOP47_0006701</name>
</gene>
<feature type="chain" id="PRO_5038637118" evidence="1">
    <location>
        <begin position="21"/>
        <end position="137"/>
    </location>
</feature>
<name>A0A9D4ZNA0_ADICA</name>
<accession>A0A9D4ZNA0</accession>